<keyword evidence="3" id="KW-1185">Reference proteome</keyword>
<proteinExistence type="predicted"/>
<feature type="transmembrane region" description="Helical" evidence="1">
    <location>
        <begin position="139"/>
        <end position="156"/>
    </location>
</feature>
<accession>A0A8T4GIL9</accession>
<dbReference type="OrthoDB" id="331620at2157"/>
<keyword evidence="1" id="KW-0812">Transmembrane</keyword>
<evidence type="ECO:0000313" key="2">
    <source>
        <dbReference type="EMBL" id="MBP1924013.1"/>
    </source>
</evidence>
<feature type="transmembrane region" description="Helical" evidence="1">
    <location>
        <begin position="48"/>
        <end position="69"/>
    </location>
</feature>
<dbReference type="EMBL" id="JAGGKQ010000040">
    <property type="protein sequence ID" value="MBP1924013.1"/>
    <property type="molecule type" value="Genomic_DNA"/>
</dbReference>
<evidence type="ECO:0000256" key="1">
    <source>
        <dbReference type="SAM" id="Phobius"/>
    </source>
</evidence>
<reference evidence="2" key="1">
    <citation type="submission" date="2021-03" db="EMBL/GenBank/DDBJ databases">
        <title>Genomic Encyclopedia of Type Strains, Phase IV (KMG-IV): sequencing the most valuable type-strain genomes for metagenomic binning, comparative biology and taxonomic classification.</title>
        <authorList>
            <person name="Goeker M."/>
        </authorList>
    </citation>
    <scope>NUCLEOTIDE SEQUENCE</scope>
    <source>
        <strain evidence="2">DSM 23564</strain>
    </source>
</reference>
<name>A0A8T4GIL9_9EURY</name>
<dbReference type="RefSeq" id="WP_209487175.1">
    <property type="nucleotide sequence ID" value="NZ_JAGGKQ010000040.1"/>
</dbReference>
<feature type="transmembrane region" description="Helical" evidence="1">
    <location>
        <begin position="81"/>
        <end position="100"/>
    </location>
</feature>
<evidence type="ECO:0000313" key="3">
    <source>
        <dbReference type="Proteomes" id="UP000823588"/>
    </source>
</evidence>
<feature type="transmembrane region" description="Helical" evidence="1">
    <location>
        <begin position="162"/>
        <end position="180"/>
    </location>
</feature>
<dbReference type="Proteomes" id="UP000823588">
    <property type="component" value="Unassembled WGS sequence"/>
</dbReference>
<comment type="caution">
    <text evidence="2">The sequence shown here is derived from an EMBL/GenBank/DDBJ whole genome shotgun (WGS) entry which is preliminary data.</text>
</comment>
<organism evidence="2 3">
    <name type="scientific">Halorubrum alkaliphilum</name>
    <dbReference type="NCBI Taxonomy" id="261290"/>
    <lineage>
        <taxon>Archaea</taxon>
        <taxon>Methanobacteriati</taxon>
        <taxon>Methanobacteriota</taxon>
        <taxon>Stenosarchaea group</taxon>
        <taxon>Halobacteria</taxon>
        <taxon>Halobacteriales</taxon>
        <taxon>Haloferacaceae</taxon>
        <taxon>Halorubrum</taxon>
    </lineage>
</organism>
<sequence length="187" mass="17906">MASVRRRVLGVVLLAFAVICFVQPVVLRSVLADVGSPTPTLGDPGSLITLVPPAAVAAGSVVVVAAVAALRGRPLAPRGALFAPAIGVLVGVALGIGPGSKGISTATVTVDGATTFVVTGAVIGGSLAPVVLGATREDTVSLLVGAVLVLAGLSLAPAPGFALLAGVLGGGLAIGLAWGLDAASWAP</sequence>
<dbReference type="AlphaFoldDB" id="A0A8T4GIL9"/>
<feature type="transmembrane region" description="Helical" evidence="1">
    <location>
        <begin position="112"/>
        <end position="132"/>
    </location>
</feature>
<keyword evidence="1" id="KW-1133">Transmembrane helix</keyword>
<keyword evidence="1" id="KW-0472">Membrane</keyword>
<protein>
    <submittedName>
        <fullName evidence="2">Uncharacterized protein</fullName>
    </submittedName>
</protein>
<gene>
    <name evidence="2" type="ORF">J2751_003061</name>
</gene>